<gene>
    <name evidence="2" type="ORF">MNBD_GAMMA10-1155</name>
</gene>
<protein>
    <submittedName>
        <fullName evidence="2">Chromosome (Plasmid) partitioning protein ParA</fullName>
    </submittedName>
</protein>
<sequence>MNSAITNIVNRQNDIVNSTPDALPLPKFTSYAVCNLRGGIGKTSLSFNLSYEADNCLTVDTCPQGNLSYFYDNLYFQNNTTTVKDLILPYMLPGLGKASRVAKRVSASNQFFSQKHTYYIASTSDLYTLPSQMSTAINQAKSITGAQQATAIDSMLYSLKNEIAREMSETKTEKCLIDTSPFFSGATHLAWHATDAIIVPVRTDQQSINSLNLLLDTLSSPSSEFRREMPSDGHTPKIQLVVLTHCAWSTVGGARNVPNQQTKVYVEKVRDIVNRNIQHFTTDNPDNHILLLDDFLGSGRISTALSKPISVLEAGESIRINRVRTTVNASVEKIKSELKYMNSSIW</sequence>
<dbReference type="PANTHER" id="PTHR13696:SF99">
    <property type="entry name" value="COBYRINIC ACID AC-DIAMIDE SYNTHASE"/>
    <property type="match status" value="1"/>
</dbReference>
<reference evidence="2" key="1">
    <citation type="submission" date="2018-06" db="EMBL/GenBank/DDBJ databases">
        <authorList>
            <person name="Zhirakovskaya E."/>
        </authorList>
    </citation>
    <scope>NUCLEOTIDE SEQUENCE</scope>
</reference>
<dbReference type="EMBL" id="UOFJ01000229">
    <property type="protein sequence ID" value="VAW66689.1"/>
    <property type="molecule type" value="Genomic_DNA"/>
</dbReference>
<proteinExistence type="predicted"/>
<dbReference type="SUPFAM" id="SSF52540">
    <property type="entry name" value="P-loop containing nucleoside triphosphate hydrolases"/>
    <property type="match status" value="1"/>
</dbReference>
<dbReference type="InterPro" id="IPR027417">
    <property type="entry name" value="P-loop_NTPase"/>
</dbReference>
<dbReference type="PANTHER" id="PTHR13696">
    <property type="entry name" value="P-LOOP CONTAINING NUCLEOSIDE TRIPHOSPHATE HYDROLASE"/>
    <property type="match status" value="1"/>
</dbReference>
<dbReference type="InterPro" id="IPR050678">
    <property type="entry name" value="DNA_Partitioning_ATPase"/>
</dbReference>
<dbReference type="Pfam" id="PF13614">
    <property type="entry name" value="AAA_31"/>
    <property type="match status" value="1"/>
</dbReference>
<dbReference type="AlphaFoldDB" id="A0A3B0XXP1"/>
<dbReference type="InterPro" id="IPR025669">
    <property type="entry name" value="AAA_dom"/>
</dbReference>
<dbReference type="Gene3D" id="3.40.50.300">
    <property type="entry name" value="P-loop containing nucleotide triphosphate hydrolases"/>
    <property type="match status" value="1"/>
</dbReference>
<evidence type="ECO:0000313" key="2">
    <source>
        <dbReference type="EMBL" id="VAW66689.1"/>
    </source>
</evidence>
<name>A0A3B0XXP1_9ZZZZ</name>
<evidence type="ECO:0000259" key="1">
    <source>
        <dbReference type="Pfam" id="PF13614"/>
    </source>
</evidence>
<organism evidence="2">
    <name type="scientific">hydrothermal vent metagenome</name>
    <dbReference type="NCBI Taxonomy" id="652676"/>
    <lineage>
        <taxon>unclassified sequences</taxon>
        <taxon>metagenomes</taxon>
        <taxon>ecological metagenomes</taxon>
    </lineage>
</organism>
<accession>A0A3B0XXP1</accession>
<feature type="domain" description="AAA" evidence="1">
    <location>
        <begin position="32"/>
        <end position="221"/>
    </location>
</feature>